<dbReference type="PANTHER" id="PTHR11538">
    <property type="entry name" value="PHENYLALANYL-TRNA SYNTHETASE"/>
    <property type="match status" value="1"/>
</dbReference>
<evidence type="ECO:0000313" key="17">
    <source>
        <dbReference type="Proteomes" id="UP000241762"/>
    </source>
</evidence>
<dbReference type="GO" id="GO:0005524">
    <property type="term" value="F:ATP binding"/>
    <property type="evidence" value="ECO:0007669"/>
    <property type="project" value="UniProtKB-UniRule"/>
</dbReference>
<evidence type="ECO:0000256" key="13">
    <source>
        <dbReference type="HAMAP-Rule" id="MF_00281"/>
    </source>
</evidence>
<evidence type="ECO:0000256" key="4">
    <source>
        <dbReference type="ARBA" id="ARBA00022490"/>
    </source>
</evidence>
<keyword evidence="4 13" id="KW-0963">Cytoplasm</keyword>
<comment type="similarity">
    <text evidence="2 13">Belongs to the class-II aminoacyl-tRNA synthetase family. Phe-tRNA synthetase alpha subunit type 1 subfamily.</text>
</comment>
<dbReference type="GO" id="GO:0006432">
    <property type="term" value="P:phenylalanyl-tRNA aminoacylation"/>
    <property type="evidence" value="ECO:0007669"/>
    <property type="project" value="UniProtKB-UniRule"/>
</dbReference>
<evidence type="ECO:0000256" key="1">
    <source>
        <dbReference type="ARBA" id="ARBA00004496"/>
    </source>
</evidence>
<sequence length="329" mass="38012">MMDRIIDELREQLAEVNTYLEFDKIKTKYLGKTGVLSNLMAQIGKIPTAERKDFGQKVNGVKQEVQSLLEAHRLKIEEAELNDKIQNQKCDLTLPGRNCLLGKIHPISKVINELVDIFAKLGFNLVQGTSIETEWYNFTALNIPSNHPARDMHDTFYLPKGFLLRTHTSPMQIRFMEKNKPPFRFISFGRTYRSDSDATHTPMFHQIEAIAVDKKINMPNLIWTLNQVLHQFFDNQDIKIRMRPSFFPFTKLSAEVDIYLPSKGKWLEVLGSGLIHPKVLQNVSINPEEYSGFAFGMGIERLAMLKYGINDLRQFFTGDLNWLKHFGFN</sequence>
<dbReference type="GO" id="GO:0000287">
    <property type="term" value="F:magnesium ion binding"/>
    <property type="evidence" value="ECO:0007669"/>
    <property type="project" value="UniProtKB-UniRule"/>
</dbReference>
<keyword evidence="14" id="KW-0175">Coiled coil</keyword>
<dbReference type="InterPro" id="IPR022911">
    <property type="entry name" value="Phe_tRNA_ligase_alpha1_bac"/>
</dbReference>
<keyword evidence="10 13" id="KW-0648">Protein biosynthesis</keyword>
<evidence type="ECO:0000256" key="9">
    <source>
        <dbReference type="ARBA" id="ARBA00022842"/>
    </source>
</evidence>
<reference evidence="16 17" key="1">
    <citation type="submission" date="2018-03" db="EMBL/GenBank/DDBJ databases">
        <title>A gene transfer event suggests a long-term partnership between eustigmatophyte algae and a novel lineage of endosymbiotic bacteria.</title>
        <authorList>
            <person name="Yurchenko T."/>
            <person name="Sevcikova T."/>
            <person name="Pribyl P."/>
            <person name="El Karkouri K."/>
            <person name="Klimes V."/>
            <person name="Amaral R."/>
            <person name="Zbrankova V."/>
            <person name="Kim E."/>
            <person name="Raoult D."/>
            <person name="Santos L.M.A."/>
            <person name="Elias M."/>
        </authorList>
    </citation>
    <scope>NUCLEOTIDE SEQUENCE [LARGE SCALE GENOMIC DNA]</scope>
    <source>
        <strain evidence="16">CCALA 838</strain>
    </source>
</reference>
<dbReference type="Proteomes" id="UP000241762">
    <property type="component" value="Chromosome"/>
</dbReference>
<dbReference type="InterPro" id="IPR004529">
    <property type="entry name" value="Phe-tRNA-synth_IIc_asu"/>
</dbReference>
<dbReference type="HAMAP" id="MF_00281">
    <property type="entry name" value="Phe_tRNA_synth_alpha1"/>
    <property type="match status" value="1"/>
</dbReference>
<dbReference type="KEGG" id="ptc:phytr_1960"/>
<dbReference type="SUPFAM" id="SSF46589">
    <property type="entry name" value="tRNA-binding arm"/>
    <property type="match status" value="1"/>
</dbReference>
<dbReference type="PROSITE" id="PS50862">
    <property type="entry name" value="AA_TRNA_LIGASE_II"/>
    <property type="match status" value="1"/>
</dbReference>
<dbReference type="GO" id="GO:0004826">
    <property type="term" value="F:phenylalanine-tRNA ligase activity"/>
    <property type="evidence" value="ECO:0007669"/>
    <property type="project" value="UniProtKB-UniRule"/>
</dbReference>
<dbReference type="EMBL" id="CP027845">
    <property type="protein sequence ID" value="AVP87154.1"/>
    <property type="molecule type" value="Genomic_DNA"/>
</dbReference>
<proteinExistence type="inferred from homology"/>
<dbReference type="Pfam" id="PF01409">
    <property type="entry name" value="tRNA-synt_2d"/>
    <property type="match status" value="1"/>
</dbReference>
<dbReference type="AlphaFoldDB" id="A0A2P1P7B0"/>
<evidence type="ECO:0000256" key="5">
    <source>
        <dbReference type="ARBA" id="ARBA00022598"/>
    </source>
</evidence>
<dbReference type="GO" id="GO:0005737">
    <property type="term" value="C:cytoplasm"/>
    <property type="evidence" value="ECO:0007669"/>
    <property type="project" value="UniProtKB-SubCell"/>
</dbReference>
<dbReference type="NCBIfam" id="TIGR00468">
    <property type="entry name" value="pheS"/>
    <property type="match status" value="1"/>
</dbReference>
<comment type="catalytic activity">
    <reaction evidence="12 13">
        <text>tRNA(Phe) + L-phenylalanine + ATP = L-phenylalanyl-tRNA(Phe) + AMP + diphosphate + H(+)</text>
        <dbReference type="Rhea" id="RHEA:19413"/>
        <dbReference type="Rhea" id="RHEA-COMP:9668"/>
        <dbReference type="Rhea" id="RHEA-COMP:9699"/>
        <dbReference type="ChEBI" id="CHEBI:15378"/>
        <dbReference type="ChEBI" id="CHEBI:30616"/>
        <dbReference type="ChEBI" id="CHEBI:33019"/>
        <dbReference type="ChEBI" id="CHEBI:58095"/>
        <dbReference type="ChEBI" id="CHEBI:78442"/>
        <dbReference type="ChEBI" id="CHEBI:78531"/>
        <dbReference type="ChEBI" id="CHEBI:456215"/>
        <dbReference type="EC" id="6.1.1.20"/>
    </reaction>
</comment>
<dbReference type="InterPro" id="IPR010978">
    <property type="entry name" value="tRNA-bd_arm"/>
</dbReference>
<evidence type="ECO:0000256" key="3">
    <source>
        <dbReference type="ARBA" id="ARBA00011209"/>
    </source>
</evidence>
<evidence type="ECO:0000256" key="2">
    <source>
        <dbReference type="ARBA" id="ARBA00010207"/>
    </source>
</evidence>
<feature type="coiled-coil region" evidence="14">
    <location>
        <begin position="62"/>
        <end position="91"/>
    </location>
</feature>
<keyword evidence="17" id="KW-1185">Reference proteome</keyword>
<keyword evidence="5 13" id="KW-0436">Ligase</keyword>
<evidence type="ECO:0000256" key="6">
    <source>
        <dbReference type="ARBA" id="ARBA00022723"/>
    </source>
</evidence>
<dbReference type="InterPro" id="IPR045864">
    <property type="entry name" value="aa-tRNA-synth_II/BPL/LPL"/>
</dbReference>
<dbReference type="Pfam" id="PF02912">
    <property type="entry name" value="Phe_tRNA-synt_N"/>
    <property type="match status" value="1"/>
</dbReference>
<dbReference type="Gene3D" id="3.30.930.10">
    <property type="entry name" value="Bira Bifunctional Protein, Domain 2"/>
    <property type="match status" value="1"/>
</dbReference>
<dbReference type="EC" id="6.1.1.20" evidence="13"/>
<dbReference type="OrthoDB" id="9800719at2"/>
<protein>
    <recommendedName>
        <fullName evidence="13">Phenylalanine--tRNA ligase alpha subunit</fullName>
        <ecNumber evidence="13">6.1.1.20</ecNumber>
    </recommendedName>
    <alternativeName>
        <fullName evidence="13">Phenylalanyl-tRNA synthetase alpha subunit</fullName>
        <shortName evidence="13">PheRS</shortName>
    </alternativeName>
</protein>
<dbReference type="InterPro" id="IPR002319">
    <property type="entry name" value="Phenylalanyl-tRNA_Synthase"/>
</dbReference>
<keyword evidence="8 13" id="KW-0067">ATP-binding</keyword>
<comment type="cofactor">
    <cofactor evidence="13">
        <name>Mg(2+)</name>
        <dbReference type="ChEBI" id="CHEBI:18420"/>
    </cofactor>
    <text evidence="13">Binds 2 magnesium ions per tetramer.</text>
</comment>
<keyword evidence="7 13" id="KW-0547">Nucleotide-binding</keyword>
<accession>A0A2P1P7B0</accession>
<dbReference type="GO" id="GO:0000049">
    <property type="term" value="F:tRNA binding"/>
    <property type="evidence" value="ECO:0007669"/>
    <property type="project" value="InterPro"/>
</dbReference>
<gene>
    <name evidence="13" type="primary">pheS</name>
    <name evidence="16" type="ORF">phytr_1960</name>
</gene>
<evidence type="ECO:0000313" key="16">
    <source>
        <dbReference type="EMBL" id="AVP87154.1"/>
    </source>
</evidence>
<comment type="caution">
    <text evidence="13">Lacks conserved residue(s) required for the propagation of feature annotation.</text>
</comment>
<evidence type="ECO:0000256" key="7">
    <source>
        <dbReference type="ARBA" id="ARBA00022741"/>
    </source>
</evidence>
<keyword evidence="11 13" id="KW-0030">Aminoacyl-tRNA synthetase</keyword>
<dbReference type="InterPro" id="IPR006195">
    <property type="entry name" value="aa-tRNA-synth_II"/>
</dbReference>
<comment type="subcellular location">
    <subcellularLocation>
        <location evidence="1 13">Cytoplasm</location>
    </subcellularLocation>
</comment>
<dbReference type="SUPFAM" id="SSF55681">
    <property type="entry name" value="Class II aaRS and biotin synthetases"/>
    <property type="match status" value="1"/>
</dbReference>
<keyword evidence="6 13" id="KW-0479">Metal-binding</keyword>
<organism evidence="16 17">
    <name type="scientific">Candidatus Phycorickettsia trachydisci</name>
    <dbReference type="NCBI Taxonomy" id="2115978"/>
    <lineage>
        <taxon>Bacteria</taxon>
        <taxon>Pseudomonadati</taxon>
        <taxon>Pseudomonadota</taxon>
        <taxon>Alphaproteobacteria</taxon>
        <taxon>Rickettsiales</taxon>
        <taxon>Rickettsiaceae</taxon>
        <taxon>Candidatus Phycorickettsia</taxon>
    </lineage>
</organism>
<evidence type="ECO:0000256" key="8">
    <source>
        <dbReference type="ARBA" id="ARBA00022840"/>
    </source>
</evidence>
<comment type="subunit">
    <text evidence="3 13">Tetramer of two alpha and two beta subunits.</text>
</comment>
<evidence type="ECO:0000256" key="14">
    <source>
        <dbReference type="SAM" id="Coils"/>
    </source>
</evidence>
<evidence type="ECO:0000259" key="15">
    <source>
        <dbReference type="PROSITE" id="PS50862"/>
    </source>
</evidence>
<dbReference type="CDD" id="cd00496">
    <property type="entry name" value="PheRS_alpha_core"/>
    <property type="match status" value="1"/>
</dbReference>
<evidence type="ECO:0000256" key="12">
    <source>
        <dbReference type="ARBA" id="ARBA00049255"/>
    </source>
</evidence>
<dbReference type="PANTHER" id="PTHR11538:SF41">
    <property type="entry name" value="PHENYLALANINE--TRNA LIGASE, MITOCHONDRIAL"/>
    <property type="match status" value="1"/>
</dbReference>
<feature type="domain" description="Aminoacyl-transfer RNA synthetases class-II family profile" evidence="15">
    <location>
        <begin position="108"/>
        <end position="305"/>
    </location>
</feature>
<keyword evidence="9 13" id="KW-0460">Magnesium</keyword>
<dbReference type="InterPro" id="IPR004188">
    <property type="entry name" value="Phe-tRNA_ligase_II_N"/>
</dbReference>
<evidence type="ECO:0000256" key="11">
    <source>
        <dbReference type="ARBA" id="ARBA00023146"/>
    </source>
</evidence>
<evidence type="ECO:0000256" key="10">
    <source>
        <dbReference type="ARBA" id="ARBA00022917"/>
    </source>
</evidence>
<name>A0A2P1P7B0_9RICK</name>